<dbReference type="InterPro" id="IPR045122">
    <property type="entry name" value="Csc1-like"/>
</dbReference>
<dbReference type="EMBL" id="HBGE01068634">
    <property type="protein sequence ID" value="CAD9164390.1"/>
    <property type="molecule type" value="Transcribed_RNA"/>
</dbReference>
<feature type="transmembrane region" description="Helical" evidence="1">
    <location>
        <begin position="482"/>
        <end position="504"/>
    </location>
</feature>
<sequence>MLDSEALQIARRGARCSGLLSVLLRSGGLRSLRIAGLMATGRSVRMAAAEEGVARALAEFTSLVGEHDGYDVARRPVQLERSRSERHMMSAVRQHVQRHCEDLQLPDITMPTRINEPPKKSLALSRIRAFTSCHPCKGFIKNVHYAVGKKLNETAGFVTFKSRSCHAMAVQMTLYQSSKVAVTDRAPFPGDVIWENLCIPEGQVRVRTLFSLLVMLVALAFWSVVAALIQAVANLDNLRGWLMKVPQLSSEQFFQWGASQRWWTAMKGFLPALALTLLMVVLPPLTRAWSRLYEGKKLRSAIMLNSVRKCLVFNLVTMYVTAFSGSFLQSGILKSGDPVEDTARALQQGAAKLPVEVTVGVIQQGAAKLDNVAGYLICYIFTKLGVRMLIYLCRPYVVLPWLIRCLLGDALAAVGRARQARRGASGGRAPLVPEAGLADEDREEPAAERFLREPPCYDWIITDLSVILALCTMYGVMSPMLILAALPFFWVYAGMVRYNVIFIYTQEYDSGGEMFFSLLHAAFIALLLSLLFLEAYLVSIDQHSNGVLGITARIVWHLSIPSLMLLVLSVWHFIHKRHWHVCRALSLQLAKELDRDPRSAARDSLAEGVAYQDPAVSRARIATGDTRPGSEIWRRIMI</sequence>
<dbReference type="AlphaFoldDB" id="A0A7S1WER0"/>
<organism evidence="3">
    <name type="scientific">Alexandrium catenella</name>
    <name type="common">Red tide dinoflagellate</name>
    <name type="synonym">Gonyaulax catenella</name>
    <dbReference type="NCBI Taxonomy" id="2925"/>
    <lineage>
        <taxon>Eukaryota</taxon>
        <taxon>Sar</taxon>
        <taxon>Alveolata</taxon>
        <taxon>Dinophyceae</taxon>
        <taxon>Gonyaulacales</taxon>
        <taxon>Pyrocystaceae</taxon>
        <taxon>Alexandrium</taxon>
    </lineage>
</organism>
<feature type="transmembrane region" description="Helical" evidence="1">
    <location>
        <begin position="310"/>
        <end position="328"/>
    </location>
</feature>
<dbReference type="GO" id="GO:0005227">
    <property type="term" value="F:calcium-activated cation channel activity"/>
    <property type="evidence" value="ECO:0007669"/>
    <property type="project" value="InterPro"/>
</dbReference>
<gene>
    <name evidence="3" type="ORF">ACAT0790_LOCUS41156</name>
</gene>
<feature type="domain" description="CSC1/OSCA1-like 7TM region" evidence="2">
    <location>
        <begin position="207"/>
        <end position="346"/>
    </location>
</feature>
<dbReference type="Pfam" id="PF02714">
    <property type="entry name" value="RSN1_7TM"/>
    <property type="match status" value="2"/>
</dbReference>
<dbReference type="GO" id="GO:0005886">
    <property type="term" value="C:plasma membrane"/>
    <property type="evidence" value="ECO:0007669"/>
    <property type="project" value="TreeGrafter"/>
</dbReference>
<keyword evidence="1" id="KW-0472">Membrane</keyword>
<dbReference type="InterPro" id="IPR003864">
    <property type="entry name" value="CSC1/OSCA1-like_7TM"/>
</dbReference>
<protein>
    <recommendedName>
        <fullName evidence="2">CSC1/OSCA1-like 7TM region domain-containing protein</fullName>
    </recommendedName>
</protein>
<dbReference type="PANTHER" id="PTHR13018:SF5">
    <property type="entry name" value="RE44586P"/>
    <property type="match status" value="1"/>
</dbReference>
<evidence type="ECO:0000313" key="3">
    <source>
        <dbReference type="EMBL" id="CAD9164390.1"/>
    </source>
</evidence>
<accession>A0A7S1WER0</accession>
<proteinExistence type="predicted"/>
<name>A0A7S1WER0_ALECA</name>
<feature type="domain" description="CSC1/OSCA1-like 7TM region" evidence="2">
    <location>
        <begin position="456"/>
        <end position="533"/>
    </location>
</feature>
<feature type="transmembrane region" description="Helical" evidence="1">
    <location>
        <begin position="554"/>
        <end position="574"/>
    </location>
</feature>
<evidence type="ECO:0000256" key="1">
    <source>
        <dbReference type="SAM" id="Phobius"/>
    </source>
</evidence>
<reference evidence="3" key="1">
    <citation type="submission" date="2021-01" db="EMBL/GenBank/DDBJ databases">
        <authorList>
            <person name="Corre E."/>
            <person name="Pelletier E."/>
            <person name="Niang G."/>
            <person name="Scheremetjew M."/>
            <person name="Finn R."/>
            <person name="Kale V."/>
            <person name="Holt S."/>
            <person name="Cochrane G."/>
            <person name="Meng A."/>
            <person name="Brown T."/>
            <person name="Cohen L."/>
        </authorList>
    </citation>
    <scope>NUCLEOTIDE SEQUENCE</scope>
    <source>
        <strain evidence="3">OF101</strain>
    </source>
</reference>
<feature type="transmembrane region" description="Helical" evidence="1">
    <location>
        <begin position="269"/>
        <end position="289"/>
    </location>
</feature>
<feature type="transmembrane region" description="Helical" evidence="1">
    <location>
        <begin position="209"/>
        <end position="233"/>
    </location>
</feature>
<evidence type="ECO:0000259" key="2">
    <source>
        <dbReference type="Pfam" id="PF02714"/>
    </source>
</evidence>
<keyword evidence="1" id="KW-1133">Transmembrane helix</keyword>
<keyword evidence="1" id="KW-0812">Transmembrane</keyword>
<feature type="transmembrane region" description="Helical" evidence="1">
    <location>
        <begin position="516"/>
        <end position="538"/>
    </location>
</feature>
<dbReference type="PANTHER" id="PTHR13018">
    <property type="entry name" value="PROBABLE MEMBRANE PROTEIN DUF221-RELATED"/>
    <property type="match status" value="1"/>
</dbReference>